<dbReference type="NCBIfam" id="TIGR02728">
    <property type="entry name" value="spore_gerQ"/>
    <property type="match status" value="1"/>
</dbReference>
<dbReference type="PIRSF" id="PIRSF038931">
    <property type="entry name" value="GerQ"/>
    <property type="match status" value="1"/>
</dbReference>
<organism evidence="1 2">
    <name type="scientific">Symbiobacterium terraclitae</name>
    <dbReference type="NCBI Taxonomy" id="557451"/>
    <lineage>
        <taxon>Bacteria</taxon>
        <taxon>Bacillati</taxon>
        <taxon>Bacillota</taxon>
        <taxon>Clostridia</taxon>
        <taxon>Eubacteriales</taxon>
        <taxon>Symbiobacteriaceae</taxon>
        <taxon>Symbiobacterium</taxon>
    </lineage>
</organism>
<dbReference type="EMBL" id="JAGGLG010000017">
    <property type="protein sequence ID" value="MBP2018802.1"/>
    <property type="molecule type" value="Genomic_DNA"/>
</dbReference>
<keyword evidence="2" id="KW-1185">Reference proteome</keyword>
<name>A0ABS4JTF2_9FIRM</name>
<dbReference type="InterPro" id="IPR014099">
    <property type="entry name" value="Spore_coat_GerQ"/>
</dbReference>
<evidence type="ECO:0000313" key="1">
    <source>
        <dbReference type="EMBL" id="MBP2018802.1"/>
    </source>
</evidence>
<comment type="caution">
    <text evidence="1">The sequence shown here is derived from an EMBL/GenBank/DDBJ whole genome shotgun (WGS) entry which is preliminary data.</text>
</comment>
<dbReference type="RefSeq" id="WP_209466926.1">
    <property type="nucleotide sequence ID" value="NZ_JAGGLG010000017.1"/>
</dbReference>
<proteinExistence type="predicted"/>
<dbReference type="Proteomes" id="UP001519289">
    <property type="component" value="Unassembled WGS sequence"/>
</dbReference>
<protein>
    <submittedName>
        <fullName evidence="1">Spore germination protein Q</fullName>
    </submittedName>
</protein>
<dbReference type="Pfam" id="PF09671">
    <property type="entry name" value="Spore_GerQ"/>
    <property type="match status" value="1"/>
</dbReference>
<gene>
    <name evidence="1" type="ORF">J2Z79_002217</name>
</gene>
<reference evidence="1 2" key="1">
    <citation type="submission" date="2021-03" db="EMBL/GenBank/DDBJ databases">
        <title>Genomic Encyclopedia of Type Strains, Phase IV (KMG-IV): sequencing the most valuable type-strain genomes for metagenomic binning, comparative biology and taxonomic classification.</title>
        <authorList>
            <person name="Goeker M."/>
        </authorList>
    </citation>
    <scope>NUCLEOTIDE SEQUENCE [LARGE SCALE GENOMIC DNA]</scope>
    <source>
        <strain evidence="1 2">DSM 27138</strain>
    </source>
</reference>
<evidence type="ECO:0000313" key="2">
    <source>
        <dbReference type="Proteomes" id="UP001519289"/>
    </source>
</evidence>
<accession>A0ABS4JTF2</accession>
<sequence length="111" mass="12541">MPGAAQFMKMPPGPPEMMFGGTVPLPQEQSYLENILRLNRGKVATIYTTNDNNPEWAAKVFRGVVENAARDHVVLADPQTGMRYVVLMVNIDYLTFDEPLNYAPEFYQSPF</sequence>